<evidence type="ECO:0000313" key="1">
    <source>
        <dbReference type="EMBL" id="KQC28780.1"/>
    </source>
</evidence>
<protein>
    <submittedName>
        <fullName evidence="1">Uncharacterized protein</fullName>
    </submittedName>
</protein>
<dbReference type="EMBL" id="LCTZ01000002">
    <property type="protein sequence ID" value="KQC28780.1"/>
    <property type="molecule type" value="Genomic_DNA"/>
</dbReference>
<organism evidence="1 2">
    <name type="scientific">Flagellimonas eckloniae</name>
    <dbReference type="NCBI Taxonomy" id="346185"/>
    <lineage>
        <taxon>Bacteria</taxon>
        <taxon>Pseudomonadati</taxon>
        <taxon>Bacteroidota</taxon>
        <taxon>Flavobacteriia</taxon>
        <taxon>Flavobacteriales</taxon>
        <taxon>Flavobacteriaceae</taxon>
        <taxon>Flagellimonas</taxon>
    </lineage>
</organism>
<name>A0A0Q1DJ56_9FLAO</name>
<comment type="caution">
    <text evidence="1">The sequence shown here is derived from an EMBL/GenBank/DDBJ whole genome shotgun (WGS) entry which is preliminary data.</text>
</comment>
<dbReference type="AlphaFoldDB" id="A0A0Q1DJ56"/>
<accession>A0A0Q1DJ56</accession>
<sequence length="61" mass="7124">MVSIISFLIFNHNQRQAKQAERVYNDTIQAFELLVINMDKGKAAIAYLSLFDDCMEKIYNH</sequence>
<dbReference type="STRING" id="346185.AAY42_01885"/>
<keyword evidence="2" id="KW-1185">Reference proteome</keyword>
<dbReference type="Proteomes" id="UP000050827">
    <property type="component" value="Unassembled WGS sequence"/>
</dbReference>
<proteinExistence type="predicted"/>
<evidence type="ECO:0000313" key="2">
    <source>
        <dbReference type="Proteomes" id="UP000050827"/>
    </source>
</evidence>
<reference evidence="1 2" key="1">
    <citation type="submission" date="2015-04" db="EMBL/GenBank/DDBJ databases">
        <title>Complete genome of flavobacterium.</title>
        <authorList>
            <person name="Kwon Y.M."/>
            <person name="Kim S.-J."/>
        </authorList>
    </citation>
    <scope>NUCLEOTIDE SEQUENCE [LARGE SCALE GENOMIC DNA]</scope>
    <source>
        <strain evidence="1 2">DK169</strain>
    </source>
</reference>
<gene>
    <name evidence="1" type="ORF">AAY42_01885</name>
</gene>